<dbReference type="InterPro" id="IPR000014">
    <property type="entry name" value="PAS"/>
</dbReference>
<dbReference type="PRINTS" id="PR00344">
    <property type="entry name" value="BCTRLSENSOR"/>
</dbReference>
<gene>
    <name evidence="11" type="ORF">GCM10010971_02640</name>
</gene>
<keyword evidence="3 5" id="KW-0597">Phosphoprotein</keyword>
<dbReference type="PROSITE" id="PS50110">
    <property type="entry name" value="RESPONSE_REGULATORY"/>
    <property type="match status" value="2"/>
</dbReference>
<dbReference type="Gene3D" id="3.30.450.20">
    <property type="entry name" value="PAS domain"/>
    <property type="match status" value="2"/>
</dbReference>
<feature type="domain" description="PAS" evidence="9">
    <location>
        <begin position="317"/>
        <end position="389"/>
    </location>
</feature>
<dbReference type="SUPFAM" id="SSF55785">
    <property type="entry name" value="PYP-like sensor domain (PAS domain)"/>
    <property type="match status" value="2"/>
</dbReference>
<feature type="domain" description="PAC" evidence="10">
    <location>
        <begin position="536"/>
        <end position="588"/>
    </location>
</feature>
<sequence>MFETLQVPNDAPPGAEPSHYPLRQVLPVAVALYFVLAMSALLLSRQSGSMANLWYANALGVIALQTRPAKEWPLILLALVLTDLILRTLLGLSPVTTLIFQPGNVCEMLLGGWLLRRYGHPAQIISEPAQLMSKLALIILPACFIGALISTTFIAQRSTAPWLDTLLTWFLGSVVGTVSILPLGLTILARGWRRVLAAMRGRNGLLLLLLAVAMSLYAPAQLAFPYVYVSVSLTFLAALAPLEIVAPGILLCSFCMGTLAAMGIFLPPPGLGQHGDIWFFLPFILTLLPPMVVAAALEHVRLANLRLAEREASYKSLHDLLGNLLEAATEVSIIAGDTDGIVRIFNRGAERLLGYEASEVIGKISPRAFHVPDELAAYSAELEKSLGTALPADMVPTLIRPNQGEAETREWTLIRKDSSRFRALLSVSAMREDGKLVGYLGIFTDVTEQHQYKRALLAARDQLLMAAEVAELGIWSWTLADNTLQWNPRMFQFYEQPLSLRDGSLNFEHWRSRVHPDDLAAALDNLDDAIAGLGTFSTIFRIVLPGDRIRFIQASAQVERDAQGVAIRLTGINRDVTVQQQLEASMRHAKEQAVAANEAKSSFLANMSHEIRTPMNAVLGLLQLLQWTDLDTRQQDYVDKTQNAAQALLGLLNDVLDFSKIDAGKLQLDPHPFEVESLLRDLATVLSGNIGAKNVELLYEVDARLPRVLVGDRLRLQQILINLAGNALKFTQQGEVVVSLRYCGWEGDHVKLEIAVRDTGIGIAPEQIGHIFEGFQQAEASTTRRFGGTGLGLAISRQLVRLMGGDLAVESAQGEGSRFWFCISLAAQEETIVPPGRLLRILVVDDNQVALRIMITMLRSLGWDARPASNGATACAAVQKALDDGTPFHIVLMDWDMPEMDGIVTAGRIRQMPGAEAATAVILLTRPGDDALLRSITVASPVFADTLAKPFTPGQLVDTVYHVLDGTSTPQGKTVRSRPQGRLAGMRILVVEDNALNRHVASELLSGEGAAVSLAEGGLEGVTAVTESGQTFDAVIMDVQMPDIDGMEATRRIRADGRFADLPILAMTANTSAADREECLSAGMNDHVGKPIDLEAVIPPLLALTGRNGGDADRNPTVS</sequence>
<feature type="domain" description="Response regulatory" evidence="8">
    <location>
        <begin position="840"/>
        <end position="964"/>
    </location>
</feature>
<dbReference type="CDD" id="cd00082">
    <property type="entry name" value="HisKA"/>
    <property type="match status" value="1"/>
</dbReference>
<evidence type="ECO:0000256" key="1">
    <source>
        <dbReference type="ARBA" id="ARBA00000085"/>
    </source>
</evidence>
<dbReference type="SUPFAM" id="SSF52172">
    <property type="entry name" value="CheY-like"/>
    <property type="match status" value="2"/>
</dbReference>
<feature type="domain" description="Histidine kinase" evidence="7">
    <location>
        <begin position="606"/>
        <end position="827"/>
    </location>
</feature>
<comment type="catalytic activity">
    <reaction evidence="1">
        <text>ATP + protein L-histidine = ADP + protein N-phospho-L-histidine.</text>
        <dbReference type="EC" id="2.7.13.3"/>
    </reaction>
</comment>
<dbReference type="Pfam" id="PF13426">
    <property type="entry name" value="PAS_9"/>
    <property type="match status" value="1"/>
</dbReference>
<dbReference type="InterPro" id="IPR003661">
    <property type="entry name" value="HisK_dim/P_dom"/>
</dbReference>
<dbReference type="Gene3D" id="1.10.287.130">
    <property type="match status" value="1"/>
</dbReference>
<feature type="transmembrane region" description="Helical" evidence="6">
    <location>
        <begin position="135"/>
        <end position="155"/>
    </location>
</feature>
<dbReference type="InterPro" id="IPR003594">
    <property type="entry name" value="HATPase_dom"/>
</dbReference>
<evidence type="ECO:0000259" key="10">
    <source>
        <dbReference type="PROSITE" id="PS50113"/>
    </source>
</evidence>
<dbReference type="InterPro" id="IPR036097">
    <property type="entry name" value="HisK_dim/P_sf"/>
</dbReference>
<dbReference type="SMART" id="SM00388">
    <property type="entry name" value="HisKA"/>
    <property type="match status" value="1"/>
</dbReference>
<dbReference type="Gene3D" id="3.40.50.2300">
    <property type="match status" value="2"/>
</dbReference>
<evidence type="ECO:0000256" key="4">
    <source>
        <dbReference type="ARBA" id="ARBA00023012"/>
    </source>
</evidence>
<comment type="caution">
    <text evidence="11">The sequence shown here is derived from an EMBL/GenBank/DDBJ whole genome shotgun (WGS) entry which is preliminary data.</text>
</comment>
<dbReference type="InterPro" id="IPR004358">
    <property type="entry name" value="Sig_transdc_His_kin-like_C"/>
</dbReference>
<dbReference type="CDD" id="cd00130">
    <property type="entry name" value="PAS"/>
    <property type="match status" value="2"/>
</dbReference>
<dbReference type="InterPro" id="IPR036890">
    <property type="entry name" value="HATPase_C_sf"/>
</dbReference>
<dbReference type="Pfam" id="PF08447">
    <property type="entry name" value="PAS_3"/>
    <property type="match status" value="1"/>
</dbReference>
<dbReference type="SUPFAM" id="SSF55874">
    <property type="entry name" value="ATPase domain of HSP90 chaperone/DNA topoisomerase II/histidine kinase"/>
    <property type="match status" value="1"/>
</dbReference>
<dbReference type="Gene3D" id="2.10.70.100">
    <property type="match status" value="1"/>
</dbReference>
<dbReference type="PANTHER" id="PTHR45339:SF1">
    <property type="entry name" value="HYBRID SIGNAL TRANSDUCTION HISTIDINE KINASE J"/>
    <property type="match status" value="1"/>
</dbReference>
<dbReference type="EC" id="2.7.13.3" evidence="2"/>
<dbReference type="PROSITE" id="PS50113">
    <property type="entry name" value="PAC"/>
    <property type="match status" value="2"/>
</dbReference>
<dbReference type="SUPFAM" id="SSF47384">
    <property type="entry name" value="Homodimeric domain of signal transducing histidine kinase"/>
    <property type="match status" value="1"/>
</dbReference>
<keyword evidence="6" id="KW-1133">Transmembrane helix</keyword>
<feature type="domain" description="PAC" evidence="10">
    <location>
        <begin position="407"/>
        <end position="458"/>
    </location>
</feature>
<keyword evidence="12" id="KW-1185">Reference proteome</keyword>
<accession>A0ABQ2PGM8</accession>
<feature type="transmembrane region" description="Helical" evidence="6">
    <location>
        <begin position="167"/>
        <end position="192"/>
    </location>
</feature>
<dbReference type="InterPro" id="IPR035965">
    <property type="entry name" value="PAS-like_dom_sf"/>
</dbReference>
<dbReference type="SMART" id="SM00387">
    <property type="entry name" value="HATPase_c"/>
    <property type="match status" value="1"/>
</dbReference>
<evidence type="ECO:0000259" key="8">
    <source>
        <dbReference type="PROSITE" id="PS50110"/>
    </source>
</evidence>
<dbReference type="InterPro" id="IPR005467">
    <property type="entry name" value="His_kinase_dom"/>
</dbReference>
<name>A0ABQ2PGM8_9NEIS</name>
<dbReference type="Pfam" id="PF02518">
    <property type="entry name" value="HATPase_c"/>
    <property type="match status" value="1"/>
</dbReference>
<protein>
    <recommendedName>
        <fullName evidence="2">histidine kinase</fullName>
        <ecNumber evidence="2">2.7.13.3</ecNumber>
    </recommendedName>
</protein>
<dbReference type="SMART" id="SM00086">
    <property type="entry name" value="PAC"/>
    <property type="match status" value="2"/>
</dbReference>
<feature type="transmembrane region" description="Helical" evidence="6">
    <location>
        <begin position="244"/>
        <end position="265"/>
    </location>
</feature>
<dbReference type="PROSITE" id="PS50112">
    <property type="entry name" value="PAS"/>
    <property type="match status" value="1"/>
</dbReference>
<dbReference type="InterPro" id="IPR001789">
    <property type="entry name" value="Sig_transdc_resp-reg_receiver"/>
</dbReference>
<feature type="domain" description="Response regulatory" evidence="8">
    <location>
        <begin position="987"/>
        <end position="1105"/>
    </location>
</feature>
<dbReference type="InterPro" id="IPR011006">
    <property type="entry name" value="CheY-like_superfamily"/>
</dbReference>
<dbReference type="PROSITE" id="PS50109">
    <property type="entry name" value="HIS_KIN"/>
    <property type="match status" value="1"/>
</dbReference>
<evidence type="ECO:0000256" key="5">
    <source>
        <dbReference type="PROSITE-ProRule" id="PRU00169"/>
    </source>
</evidence>
<dbReference type="SMART" id="SM00091">
    <property type="entry name" value="PAS"/>
    <property type="match status" value="3"/>
</dbReference>
<evidence type="ECO:0000313" key="11">
    <source>
        <dbReference type="EMBL" id="GGP24445.1"/>
    </source>
</evidence>
<evidence type="ECO:0000256" key="3">
    <source>
        <dbReference type="ARBA" id="ARBA00022553"/>
    </source>
</evidence>
<evidence type="ECO:0000259" key="7">
    <source>
        <dbReference type="PROSITE" id="PS50109"/>
    </source>
</evidence>
<dbReference type="RefSeq" id="WP_188687925.1">
    <property type="nucleotide sequence ID" value="NZ_BMLY01000001.1"/>
</dbReference>
<organism evidence="11 12">
    <name type="scientific">Silvimonas amylolytica</name>
    <dbReference type="NCBI Taxonomy" id="449663"/>
    <lineage>
        <taxon>Bacteria</taxon>
        <taxon>Pseudomonadati</taxon>
        <taxon>Pseudomonadota</taxon>
        <taxon>Betaproteobacteria</taxon>
        <taxon>Neisseriales</taxon>
        <taxon>Chitinibacteraceae</taxon>
        <taxon>Silvimonas</taxon>
    </lineage>
</organism>
<keyword evidence="6" id="KW-0812">Transmembrane</keyword>
<dbReference type="SMART" id="SM00448">
    <property type="entry name" value="REC"/>
    <property type="match status" value="2"/>
</dbReference>
<keyword evidence="6" id="KW-0472">Membrane</keyword>
<dbReference type="PANTHER" id="PTHR45339">
    <property type="entry name" value="HYBRID SIGNAL TRANSDUCTION HISTIDINE KINASE J"/>
    <property type="match status" value="1"/>
</dbReference>
<feature type="modified residue" description="4-aspartylphosphate" evidence="5">
    <location>
        <position position="894"/>
    </location>
</feature>
<dbReference type="CDD" id="cd16922">
    <property type="entry name" value="HATPase_EvgS-ArcB-TorS-like"/>
    <property type="match status" value="1"/>
</dbReference>
<dbReference type="InterPro" id="IPR001610">
    <property type="entry name" value="PAC"/>
</dbReference>
<feature type="modified residue" description="4-aspartylphosphate" evidence="5">
    <location>
        <position position="1038"/>
    </location>
</feature>
<feature type="transmembrane region" description="Helical" evidence="6">
    <location>
        <begin position="277"/>
        <end position="297"/>
    </location>
</feature>
<dbReference type="InterPro" id="IPR000700">
    <property type="entry name" value="PAS-assoc_C"/>
</dbReference>
<proteinExistence type="predicted"/>
<evidence type="ECO:0000256" key="2">
    <source>
        <dbReference type="ARBA" id="ARBA00012438"/>
    </source>
</evidence>
<feature type="transmembrane region" description="Helical" evidence="6">
    <location>
        <begin position="204"/>
        <end position="224"/>
    </location>
</feature>
<reference evidence="12" key="1">
    <citation type="journal article" date="2019" name="Int. J. Syst. Evol. Microbiol.">
        <title>The Global Catalogue of Microorganisms (GCM) 10K type strain sequencing project: providing services to taxonomists for standard genome sequencing and annotation.</title>
        <authorList>
            <consortium name="The Broad Institute Genomics Platform"/>
            <consortium name="The Broad Institute Genome Sequencing Center for Infectious Disease"/>
            <person name="Wu L."/>
            <person name="Ma J."/>
        </authorList>
    </citation>
    <scope>NUCLEOTIDE SEQUENCE [LARGE SCALE GENOMIC DNA]</scope>
    <source>
        <strain evidence="12">CGMCC 1.8860</strain>
    </source>
</reference>
<dbReference type="Gene3D" id="3.30.565.10">
    <property type="entry name" value="Histidine kinase-like ATPase, C-terminal domain"/>
    <property type="match status" value="1"/>
</dbReference>
<dbReference type="EMBL" id="BMLY01000001">
    <property type="protein sequence ID" value="GGP24445.1"/>
    <property type="molecule type" value="Genomic_DNA"/>
</dbReference>
<dbReference type="Proteomes" id="UP000621859">
    <property type="component" value="Unassembled WGS sequence"/>
</dbReference>
<evidence type="ECO:0000256" key="6">
    <source>
        <dbReference type="SAM" id="Phobius"/>
    </source>
</evidence>
<dbReference type="Pfam" id="PF00512">
    <property type="entry name" value="HisKA"/>
    <property type="match status" value="1"/>
</dbReference>
<feature type="transmembrane region" description="Helical" evidence="6">
    <location>
        <begin position="25"/>
        <end position="43"/>
    </location>
</feature>
<dbReference type="InterPro" id="IPR013655">
    <property type="entry name" value="PAS_fold_3"/>
</dbReference>
<dbReference type="NCBIfam" id="TIGR00229">
    <property type="entry name" value="sensory_box"/>
    <property type="match status" value="1"/>
</dbReference>
<evidence type="ECO:0000259" key="9">
    <source>
        <dbReference type="PROSITE" id="PS50112"/>
    </source>
</evidence>
<dbReference type="CDD" id="cd17546">
    <property type="entry name" value="REC_hyHK_CKI1_RcsC-like"/>
    <property type="match status" value="2"/>
</dbReference>
<evidence type="ECO:0000313" key="12">
    <source>
        <dbReference type="Proteomes" id="UP000621859"/>
    </source>
</evidence>
<dbReference type="Pfam" id="PF00072">
    <property type="entry name" value="Response_reg"/>
    <property type="match status" value="2"/>
</dbReference>
<keyword evidence="4" id="KW-0902">Two-component regulatory system</keyword>